<dbReference type="Pfam" id="PF00288">
    <property type="entry name" value="GHMP_kinases_N"/>
    <property type="match status" value="1"/>
</dbReference>
<evidence type="ECO:0000313" key="7">
    <source>
        <dbReference type="EMBL" id="AEM22189.1"/>
    </source>
</evidence>
<keyword evidence="4" id="KW-0067">ATP-binding</keyword>
<dbReference type="OrthoDB" id="250531at2"/>
<accession>G0EI30</accession>
<evidence type="ECO:0000259" key="5">
    <source>
        <dbReference type="Pfam" id="PF00288"/>
    </source>
</evidence>
<dbReference type="eggNOG" id="COG0153">
    <property type="taxonomic scope" value="Bacteria"/>
</dbReference>
<dbReference type="PATRIC" id="fig|1045858.4.peg.1570"/>
<dbReference type="AlphaFoldDB" id="G0EI30"/>
<organism evidence="7 8">
    <name type="scientific">Brachyspira intermedia (strain ATCC 51140 / PWS/A)</name>
    <name type="common">Serpulina intermedia</name>
    <dbReference type="NCBI Taxonomy" id="1045858"/>
    <lineage>
        <taxon>Bacteria</taxon>
        <taxon>Pseudomonadati</taxon>
        <taxon>Spirochaetota</taxon>
        <taxon>Spirochaetia</taxon>
        <taxon>Brachyspirales</taxon>
        <taxon>Brachyspiraceae</taxon>
        <taxon>Brachyspira</taxon>
    </lineage>
</organism>
<dbReference type="GO" id="GO:0005524">
    <property type="term" value="F:ATP binding"/>
    <property type="evidence" value="ECO:0007669"/>
    <property type="project" value="UniProtKB-KW"/>
</dbReference>
<dbReference type="Gene3D" id="3.30.70.890">
    <property type="entry name" value="GHMP kinase, C-terminal domain"/>
    <property type="match status" value="1"/>
</dbReference>
<name>G0EI30_BRAIP</name>
<dbReference type="HOGENOM" id="CLU_017814_8_0_12"/>
<evidence type="ECO:0000259" key="6">
    <source>
        <dbReference type="Pfam" id="PF10509"/>
    </source>
</evidence>
<evidence type="ECO:0000256" key="1">
    <source>
        <dbReference type="ARBA" id="ARBA00006566"/>
    </source>
</evidence>
<proteinExistence type="inferred from homology"/>
<dbReference type="InterPro" id="IPR000705">
    <property type="entry name" value="Galactokinase"/>
</dbReference>
<dbReference type="Pfam" id="PF10509">
    <property type="entry name" value="GalKase_gal_bdg"/>
    <property type="match status" value="1"/>
</dbReference>
<dbReference type="KEGG" id="bip:Bint_1570"/>
<dbReference type="RefSeq" id="WP_014488015.1">
    <property type="nucleotide sequence ID" value="NC_017243.1"/>
</dbReference>
<keyword evidence="8" id="KW-1185">Reference proteome</keyword>
<dbReference type="PANTHER" id="PTHR10457:SF7">
    <property type="entry name" value="GALACTOKINASE-RELATED"/>
    <property type="match status" value="1"/>
</dbReference>
<dbReference type="GO" id="GO:0005829">
    <property type="term" value="C:cytosol"/>
    <property type="evidence" value="ECO:0007669"/>
    <property type="project" value="TreeGrafter"/>
</dbReference>
<dbReference type="InterPro" id="IPR006204">
    <property type="entry name" value="GHMP_kinase_N_dom"/>
</dbReference>
<sequence>MYNISQLKDFLKEKKMDEKFSSIYGGDAYSISEAYNRLSDTIKHFESIEKTQEIYVFSASGRTELSGNHTDHNNGCVLTASINLDKLAVVAKRDDNKIVVYTDYSNTPDIIDINDLNINKDEYGKSNALTRGVCAGIKNKGYNIGGCTVTLNNKVLIGSGLSSSASFESLIGEIQNALYNEDKISKVDIAKIGQYAENVYFGKPCGLMDQMGCSVGGIMSIDFKDNDNPIIEKVEYDFESKGYALMIVDAKGDHSGLTNEYAAIREEMNAVANYFGKKVCREITKKELIDNASKLRAEVGDRAIMRAYHFLEENERVINQINALKKDDINTYIKLMNESGLSSFMYLQNCYSVTSSKNMGVALGLTLTKDFLKGEGACRVHGGGFAGTIQALIPVNKVEEYKKYMNSIFGEGSAVKIRVRQSPVCEI</sequence>
<dbReference type="Proteomes" id="UP000008522">
    <property type="component" value="Chromosome"/>
</dbReference>
<feature type="domain" description="Galactokinase N-terminal" evidence="6">
    <location>
        <begin position="44"/>
        <end position="92"/>
    </location>
</feature>
<dbReference type="InterPro" id="IPR020568">
    <property type="entry name" value="Ribosomal_Su5_D2-typ_SF"/>
</dbReference>
<keyword evidence="2" id="KW-0547">Nucleotide-binding</keyword>
<dbReference type="PRINTS" id="PR00473">
    <property type="entry name" value="GALCTOKINASE"/>
</dbReference>
<feature type="domain" description="GHMP kinase N-terminal" evidence="5">
    <location>
        <begin position="141"/>
        <end position="217"/>
    </location>
</feature>
<dbReference type="InterPro" id="IPR014721">
    <property type="entry name" value="Ribsml_uS5_D2-typ_fold_subgr"/>
</dbReference>
<dbReference type="PANTHER" id="PTHR10457">
    <property type="entry name" value="MEVALONATE KINASE/GALACTOKINASE"/>
    <property type="match status" value="1"/>
</dbReference>
<dbReference type="SUPFAM" id="SSF54211">
    <property type="entry name" value="Ribosomal protein S5 domain 2-like"/>
    <property type="match status" value="1"/>
</dbReference>
<evidence type="ECO:0000313" key="8">
    <source>
        <dbReference type="Proteomes" id="UP000008522"/>
    </source>
</evidence>
<evidence type="ECO:0000256" key="4">
    <source>
        <dbReference type="ARBA" id="ARBA00022840"/>
    </source>
</evidence>
<dbReference type="InterPro" id="IPR019539">
    <property type="entry name" value="GalKase_N"/>
</dbReference>
<dbReference type="InterPro" id="IPR036554">
    <property type="entry name" value="GHMP_kinase_C_sf"/>
</dbReference>
<gene>
    <name evidence="7" type="ordered locus">Bint_1570</name>
</gene>
<evidence type="ECO:0000256" key="3">
    <source>
        <dbReference type="ARBA" id="ARBA00022777"/>
    </source>
</evidence>
<evidence type="ECO:0000256" key="2">
    <source>
        <dbReference type="ARBA" id="ARBA00022741"/>
    </source>
</evidence>
<dbReference type="InterPro" id="IPR006206">
    <property type="entry name" value="Mevalonate/galactokinase"/>
</dbReference>
<protein>
    <submittedName>
        <fullName evidence="7">Galactokinase</fullName>
    </submittedName>
</protein>
<keyword evidence="3 7" id="KW-0808">Transferase</keyword>
<keyword evidence="3 7" id="KW-0418">Kinase</keyword>
<dbReference type="SUPFAM" id="SSF55060">
    <property type="entry name" value="GHMP Kinase, C-terminal domain"/>
    <property type="match status" value="1"/>
</dbReference>
<dbReference type="GeneID" id="44970093"/>
<dbReference type="EMBL" id="CP002874">
    <property type="protein sequence ID" value="AEM22189.1"/>
    <property type="molecule type" value="Genomic_DNA"/>
</dbReference>
<dbReference type="PIRSF" id="PIRSF000530">
    <property type="entry name" value="Galactokinase"/>
    <property type="match status" value="1"/>
</dbReference>
<dbReference type="GO" id="GO:0004335">
    <property type="term" value="F:galactokinase activity"/>
    <property type="evidence" value="ECO:0007669"/>
    <property type="project" value="InterPro"/>
</dbReference>
<dbReference type="GO" id="GO:0006012">
    <property type="term" value="P:galactose metabolic process"/>
    <property type="evidence" value="ECO:0007669"/>
    <property type="project" value="InterPro"/>
</dbReference>
<dbReference type="PRINTS" id="PR00959">
    <property type="entry name" value="MEVGALKINASE"/>
</dbReference>
<dbReference type="Gene3D" id="3.30.230.10">
    <property type="match status" value="1"/>
</dbReference>
<reference evidence="7 8" key="1">
    <citation type="journal article" date="2011" name="BMC Genomics">
        <title>Complete genome sequence of Brachyspira intermedia reveals unique genomic features in Brachyspira species and phage-mediated horizontal gene transfer.</title>
        <authorList>
            <person name="Hafstrom T."/>
            <person name="Jansson D.S."/>
            <person name="Segerman B."/>
        </authorList>
    </citation>
    <scope>NUCLEOTIDE SEQUENCE [LARGE SCALE GENOMIC DNA]</scope>
    <source>
        <strain evidence="8">ATCC 51140 / PWS/A</strain>
    </source>
</reference>
<comment type="similarity">
    <text evidence="1">Belongs to the GHMP kinase family. GalK subfamily.</text>
</comment>